<dbReference type="Pfam" id="PF00650">
    <property type="entry name" value="CRAL_TRIO"/>
    <property type="match status" value="1"/>
</dbReference>
<organism evidence="2 3">
    <name type="scientific">Caerostris extrusa</name>
    <name type="common">Bark spider</name>
    <name type="synonym">Caerostris bankana</name>
    <dbReference type="NCBI Taxonomy" id="172846"/>
    <lineage>
        <taxon>Eukaryota</taxon>
        <taxon>Metazoa</taxon>
        <taxon>Ecdysozoa</taxon>
        <taxon>Arthropoda</taxon>
        <taxon>Chelicerata</taxon>
        <taxon>Arachnida</taxon>
        <taxon>Araneae</taxon>
        <taxon>Araneomorphae</taxon>
        <taxon>Entelegynae</taxon>
        <taxon>Araneoidea</taxon>
        <taxon>Araneidae</taxon>
        <taxon>Caerostris</taxon>
    </lineage>
</organism>
<name>A0AAV4PJT9_CAEEX</name>
<dbReference type="Proteomes" id="UP001054945">
    <property type="component" value="Unassembled WGS sequence"/>
</dbReference>
<dbReference type="InterPro" id="IPR001251">
    <property type="entry name" value="CRAL-TRIO_dom"/>
</dbReference>
<feature type="domain" description="CRAL-TRIO" evidence="1">
    <location>
        <begin position="47"/>
        <end position="152"/>
    </location>
</feature>
<dbReference type="Gene3D" id="3.40.525.10">
    <property type="entry name" value="CRAL-TRIO lipid binding domain"/>
    <property type="match status" value="1"/>
</dbReference>
<dbReference type="SUPFAM" id="SSF52087">
    <property type="entry name" value="CRAL/TRIO domain"/>
    <property type="match status" value="1"/>
</dbReference>
<dbReference type="EMBL" id="BPLR01004645">
    <property type="protein sequence ID" value="GIX96408.1"/>
    <property type="molecule type" value="Genomic_DNA"/>
</dbReference>
<dbReference type="PANTHER" id="PTHR10174">
    <property type="entry name" value="ALPHA-TOCOPHEROL TRANSFER PROTEIN-RELATED"/>
    <property type="match status" value="1"/>
</dbReference>
<accession>A0AAV4PJT9</accession>
<evidence type="ECO:0000259" key="1">
    <source>
        <dbReference type="Pfam" id="PF00650"/>
    </source>
</evidence>
<dbReference type="GO" id="GO:1902936">
    <property type="term" value="F:phosphatidylinositol bisphosphate binding"/>
    <property type="evidence" value="ECO:0007669"/>
    <property type="project" value="TreeGrafter"/>
</dbReference>
<dbReference type="InterPro" id="IPR036865">
    <property type="entry name" value="CRAL-TRIO_dom_sf"/>
</dbReference>
<evidence type="ECO:0000313" key="2">
    <source>
        <dbReference type="EMBL" id="GIX96408.1"/>
    </source>
</evidence>
<keyword evidence="3" id="KW-1185">Reference proteome</keyword>
<dbReference type="GO" id="GO:0016020">
    <property type="term" value="C:membrane"/>
    <property type="evidence" value="ECO:0007669"/>
    <property type="project" value="TreeGrafter"/>
</dbReference>
<comment type="caution">
    <text evidence="2">The sequence shown here is derived from an EMBL/GenBank/DDBJ whole genome shotgun (WGS) entry which is preliminary data.</text>
</comment>
<gene>
    <name evidence="2" type="primary">Ttpal_0</name>
    <name evidence="2" type="ORF">CEXT_236811</name>
</gene>
<proteinExistence type="predicted"/>
<sequence>MGERSSVPVVQERVSTVPEHSRNMHGTRTYLVEMASGCRIIKDNWIPEEFPVVEVKRMAPILLLQALRDPMTQVNGFKVIIDAKSNPLRHIRHCSFQNIYLMYHGSQYCLPGKFHSYHLVNQSATSRFCIALVKPFFSEELKKKIHIHSSPEELFGLLPLLHDTRSLRRQTR</sequence>
<evidence type="ECO:0000313" key="3">
    <source>
        <dbReference type="Proteomes" id="UP001054945"/>
    </source>
</evidence>
<protein>
    <submittedName>
        <fullName evidence="2">Alpha-tocopherol transfer protein-like</fullName>
    </submittedName>
</protein>
<dbReference type="PANTHER" id="PTHR10174:SF208">
    <property type="entry name" value="CRAL-TRIO DOMAIN-CONTAINING PROTEIN DDB_G0278031"/>
    <property type="match status" value="1"/>
</dbReference>
<dbReference type="AlphaFoldDB" id="A0AAV4PJT9"/>
<dbReference type="CDD" id="cd00170">
    <property type="entry name" value="SEC14"/>
    <property type="match status" value="1"/>
</dbReference>
<reference evidence="2 3" key="1">
    <citation type="submission" date="2021-06" db="EMBL/GenBank/DDBJ databases">
        <title>Caerostris extrusa draft genome.</title>
        <authorList>
            <person name="Kono N."/>
            <person name="Arakawa K."/>
        </authorList>
    </citation>
    <scope>NUCLEOTIDE SEQUENCE [LARGE SCALE GENOMIC DNA]</scope>
</reference>